<evidence type="ECO:0000313" key="2">
    <source>
        <dbReference type="EMBL" id="AKB43024.1"/>
    </source>
</evidence>
<dbReference type="HOGENOM" id="CLU_629488_0_0_2"/>
<evidence type="ECO:0000313" key="3">
    <source>
        <dbReference type="Proteomes" id="UP000033096"/>
    </source>
</evidence>
<dbReference type="Proteomes" id="UP000033096">
    <property type="component" value="Chromosome"/>
</dbReference>
<dbReference type="PATRIC" id="fig|1434123.4.peg.876"/>
<reference evidence="2 3" key="1">
    <citation type="submission" date="2014-07" db="EMBL/GenBank/DDBJ databases">
        <title>Methanogenic archaea and the global carbon cycle.</title>
        <authorList>
            <person name="Henriksen J.R."/>
            <person name="Luke J."/>
            <person name="Reinhart S."/>
            <person name="Benedict M.N."/>
            <person name="Youngblut N.D."/>
            <person name="Metcalf M.E."/>
            <person name="Whitaker R.J."/>
            <person name="Metcalf W.W."/>
        </authorList>
    </citation>
    <scope>NUCLEOTIDE SEQUENCE [LARGE SCALE GENOMIC DNA]</scope>
    <source>
        <strain evidence="2 3">Z-761</strain>
    </source>
</reference>
<dbReference type="STRING" id="1434123.MSVAZ_0755"/>
<evidence type="ECO:0000256" key="1">
    <source>
        <dbReference type="SAM" id="Phobius"/>
    </source>
</evidence>
<name>A0A0E3Q3H5_9EURY</name>
<gene>
    <name evidence="2" type="ORF">MSVAZ_0755</name>
</gene>
<keyword evidence="3" id="KW-1185">Reference proteome</keyword>
<accession>A0A0E3Q3H5</accession>
<protein>
    <submittedName>
        <fullName evidence="2">Uncharacterized protein</fullName>
    </submittedName>
</protein>
<sequence>MKVRNCMKEKITGDPIKRRRELRIREQNKVRYPIVPEIPWQFTKKKGKMTAECSGYFTVFDALFLLVLISLAGILLIPSMQAEKQYYAAGYVTSSELDVYLLESLLSCKLENFEYEISPLEALNISIPENSVVDNSSHALFGKEQKHRTFADLVAEYLSLSLAISNNDSLVFLNPLAADYSSRNKEFISAYIDQKAAGRFSYRFEAYWHPVEAFPVQSELIIGEEPPANAIRQSTKLSMPLYSSPPSKAVLLASVNDSVLEASLNSSDEEASKILFQAFNASLDAAALEGAEVLTELLFPSDYFGAGFGEENEESFQTLIYGVSENPVERKYGGEAFAVYFLDLLEAGFPINSGAFSENTSTAELSLLEDMTTEYIKSEIRSELEGEFSSEVNETVYSVLEAENLSEARALRDAHVESVYRQINPGGARIVLSFWNSNS</sequence>
<organism evidence="2 3">
    <name type="scientific">Methanosarcina vacuolata Z-761</name>
    <dbReference type="NCBI Taxonomy" id="1434123"/>
    <lineage>
        <taxon>Archaea</taxon>
        <taxon>Methanobacteriati</taxon>
        <taxon>Methanobacteriota</taxon>
        <taxon>Stenosarchaea group</taxon>
        <taxon>Methanomicrobia</taxon>
        <taxon>Methanosarcinales</taxon>
        <taxon>Methanosarcinaceae</taxon>
        <taxon>Methanosarcina</taxon>
    </lineage>
</organism>
<feature type="transmembrane region" description="Helical" evidence="1">
    <location>
        <begin position="54"/>
        <end position="77"/>
    </location>
</feature>
<dbReference type="KEGG" id="mvc:MSVAZ_0755"/>
<dbReference type="AlphaFoldDB" id="A0A0E3Q3H5"/>
<keyword evidence="1" id="KW-0472">Membrane</keyword>
<keyword evidence="1" id="KW-1133">Transmembrane helix</keyword>
<dbReference type="EMBL" id="CP009520">
    <property type="protein sequence ID" value="AKB43024.1"/>
    <property type="molecule type" value="Genomic_DNA"/>
</dbReference>
<proteinExistence type="predicted"/>
<keyword evidence="1" id="KW-0812">Transmembrane</keyword>